<keyword evidence="9" id="KW-0067">ATP-binding</keyword>
<keyword evidence="5" id="KW-0235">DNA replication</keyword>
<sequence>MSYLVLARKWRPRSFDTLVGQEHVVRALTHALTTQRLHHAWLFTGTRGVGKTTLSRILAKSLNCETGITATPCGKCRACTEIDSGRFVDYLELDAASNRGVDEMTQLLEQAVYSPTVGRFKVYMIDEVHMLTGHAFNAMLKTLEEPPAHVKFILATTDPQKIPVTVLSRCLQFNLKQMPPESIVGHLSHVLDAEQMPYETPALRLIGQAARGSMRDALSLTDQAIAFSAGNLTDDAVRSMLGTIDQRHLVRLLDALADGDGAAVLAVADELSIRSLSYSGALGDLAVMLSQIAIAQRVATAAVAEHPLGEDLIRLASRLNPDAVQLFYSIAVHSRAELALAPDEYAGFAMACVRMLAFSAESGGATVPPGTSAIVPAAAKSAAPVAAAQAAVSAPAPTPASTAIAVAGQTAAVSPAQNQGAANGEPPAVAQGAATAAESRASATASQSDSSAAVNPASVASATVNPGAVSSVAGNSTAVDPAPASPAAIASSSVITDAVSSTATSSGAVTDSASALNAVADLNAAAESSTLPDPSAAINKPVASQADVAVPSAAADMATLETVPTAAATAVLPEVPGTPPSAESGAVSPPVQSDSASTATDDSPPWDVTQDAVATPAVPAASATVSAAPATAPAASQNTSTDAPVNSPRAAMARALAAGPASSRDASAAQSAPANTPAPTRGSAAPARAPAPAPPPARQSRASSGPPDLEPPPWLMDDAEPSFAEPPPGTQGRRDGAGSASRGYDADTSPRQSPQPSARASAPASATARQAARQPAQQPAAAAYGDPRDAQDNGFDDEFESPAPSRAPAPAAAPAFTGNPGDALVLNEPWSALAARLPVRGIAAQLARQSELLRIDGNLLVLRVSARTLAEGQGAERLRSVLETHFGRPVRISVEVGTTGSETAHAVEQSVRSARQQAAEEAILADPFVRTLMDNFGGQIVPNSISPVSPELPVKETPK</sequence>
<dbReference type="EMBL" id="CP043046">
    <property type="protein sequence ID" value="QEI05505.1"/>
    <property type="molecule type" value="Genomic_DNA"/>
</dbReference>
<dbReference type="Gene3D" id="1.20.272.10">
    <property type="match status" value="1"/>
</dbReference>
<dbReference type="NCBIfam" id="NF005942">
    <property type="entry name" value="PRK07994.1"/>
    <property type="match status" value="1"/>
</dbReference>
<dbReference type="NCBIfam" id="TIGR02397">
    <property type="entry name" value="dnaX_nterm"/>
    <property type="match status" value="1"/>
</dbReference>
<dbReference type="Gene3D" id="3.40.50.300">
    <property type="entry name" value="P-loop containing nucleotide triphosphate hydrolases"/>
    <property type="match status" value="1"/>
</dbReference>
<feature type="compositionally biased region" description="Low complexity" evidence="12">
    <location>
        <begin position="801"/>
        <end position="815"/>
    </location>
</feature>
<evidence type="ECO:0000256" key="3">
    <source>
        <dbReference type="ARBA" id="ARBA00022679"/>
    </source>
</evidence>
<dbReference type="Pfam" id="PF12170">
    <property type="entry name" value="DNA_pol3_tau_5"/>
    <property type="match status" value="1"/>
</dbReference>
<dbReference type="InterPro" id="IPR012763">
    <property type="entry name" value="DNA_pol_III_sug/sutau_N"/>
</dbReference>
<dbReference type="EC" id="2.7.7.7" evidence="2"/>
<evidence type="ECO:0000256" key="9">
    <source>
        <dbReference type="ARBA" id="ARBA00022840"/>
    </source>
</evidence>
<dbReference type="GO" id="GO:0003887">
    <property type="term" value="F:DNA-directed DNA polymerase activity"/>
    <property type="evidence" value="ECO:0007669"/>
    <property type="project" value="UniProtKB-KW"/>
</dbReference>
<feature type="compositionally biased region" description="Low complexity" evidence="12">
    <location>
        <begin position="698"/>
        <end position="707"/>
    </location>
</feature>
<dbReference type="RefSeq" id="WP_148813787.1">
    <property type="nucleotide sequence ID" value="NZ_CP043046.1"/>
</dbReference>
<dbReference type="GO" id="GO:0009360">
    <property type="term" value="C:DNA polymerase III complex"/>
    <property type="evidence" value="ECO:0007669"/>
    <property type="project" value="InterPro"/>
</dbReference>
<dbReference type="Pfam" id="PF22608">
    <property type="entry name" value="DNAX_ATPase_lid"/>
    <property type="match status" value="1"/>
</dbReference>
<dbReference type="GO" id="GO:0005524">
    <property type="term" value="F:ATP binding"/>
    <property type="evidence" value="ECO:0007669"/>
    <property type="project" value="UniProtKB-KW"/>
</dbReference>
<evidence type="ECO:0000313" key="14">
    <source>
        <dbReference type="EMBL" id="QEI05505.1"/>
    </source>
</evidence>
<dbReference type="CDD" id="cd18137">
    <property type="entry name" value="HLD_clamp_pol_III_gamma_tau"/>
    <property type="match status" value="1"/>
</dbReference>
<dbReference type="GO" id="GO:0006261">
    <property type="term" value="P:DNA-templated DNA replication"/>
    <property type="evidence" value="ECO:0007669"/>
    <property type="project" value="TreeGrafter"/>
</dbReference>
<evidence type="ECO:0000256" key="12">
    <source>
        <dbReference type="SAM" id="MobiDB-lite"/>
    </source>
</evidence>
<feature type="region of interest" description="Disordered" evidence="12">
    <location>
        <begin position="653"/>
        <end position="815"/>
    </location>
</feature>
<feature type="compositionally biased region" description="Low complexity" evidence="12">
    <location>
        <begin position="593"/>
        <end position="603"/>
    </location>
</feature>
<evidence type="ECO:0000313" key="15">
    <source>
        <dbReference type="Proteomes" id="UP000325161"/>
    </source>
</evidence>
<keyword evidence="15" id="KW-1185">Reference proteome</keyword>
<keyword evidence="8" id="KW-0862">Zinc</keyword>
<dbReference type="SUPFAM" id="SSF52540">
    <property type="entry name" value="P-loop containing nucleoside triphosphate hydrolases"/>
    <property type="match status" value="1"/>
</dbReference>
<evidence type="ECO:0000256" key="5">
    <source>
        <dbReference type="ARBA" id="ARBA00022705"/>
    </source>
</evidence>
<proteinExistence type="inferred from homology"/>
<dbReference type="InterPro" id="IPR008921">
    <property type="entry name" value="DNA_pol3_clamp-load_cplx_C"/>
</dbReference>
<dbReference type="Gene3D" id="1.10.8.60">
    <property type="match status" value="1"/>
</dbReference>
<keyword evidence="3 14" id="KW-0808">Transferase</keyword>
<name>A0A5C0ATR5_9BURK</name>
<dbReference type="PANTHER" id="PTHR11669">
    <property type="entry name" value="REPLICATION FACTOR C / DNA POLYMERASE III GAMMA-TAU SUBUNIT"/>
    <property type="match status" value="1"/>
</dbReference>
<accession>A0A5C0ATR5</accession>
<dbReference type="Proteomes" id="UP000325161">
    <property type="component" value="Chromosome"/>
</dbReference>
<evidence type="ECO:0000256" key="2">
    <source>
        <dbReference type="ARBA" id="ARBA00012417"/>
    </source>
</evidence>
<feature type="compositionally biased region" description="Low complexity" evidence="12">
    <location>
        <begin position="653"/>
        <end position="688"/>
    </location>
</feature>
<dbReference type="SMART" id="SM00382">
    <property type="entry name" value="AAA"/>
    <property type="match status" value="1"/>
</dbReference>
<keyword evidence="7" id="KW-0547">Nucleotide-binding</keyword>
<evidence type="ECO:0000256" key="1">
    <source>
        <dbReference type="ARBA" id="ARBA00006360"/>
    </source>
</evidence>
<dbReference type="GO" id="GO:0003677">
    <property type="term" value="F:DNA binding"/>
    <property type="evidence" value="ECO:0007669"/>
    <property type="project" value="InterPro"/>
</dbReference>
<gene>
    <name evidence="14" type="ORF">FXN63_06365</name>
</gene>
<dbReference type="Pfam" id="PF12169">
    <property type="entry name" value="DNA_pol3_gamma3"/>
    <property type="match status" value="1"/>
</dbReference>
<dbReference type="InterPro" id="IPR021029">
    <property type="entry name" value="DNA_pol_III_tau_dom-5"/>
</dbReference>
<evidence type="ECO:0000256" key="4">
    <source>
        <dbReference type="ARBA" id="ARBA00022695"/>
    </source>
</evidence>
<dbReference type="CDD" id="cd00009">
    <property type="entry name" value="AAA"/>
    <property type="match status" value="1"/>
</dbReference>
<evidence type="ECO:0000259" key="13">
    <source>
        <dbReference type="SMART" id="SM00382"/>
    </source>
</evidence>
<dbReference type="GO" id="GO:0046872">
    <property type="term" value="F:metal ion binding"/>
    <property type="evidence" value="ECO:0007669"/>
    <property type="project" value="UniProtKB-KW"/>
</dbReference>
<feature type="region of interest" description="Disordered" evidence="12">
    <location>
        <begin position="417"/>
        <end position="451"/>
    </location>
</feature>
<dbReference type="FunFam" id="3.40.50.300:FF:000014">
    <property type="entry name" value="DNA polymerase III subunit gamma/tau"/>
    <property type="match status" value="1"/>
</dbReference>
<dbReference type="FunFam" id="1.10.8.60:FF:000013">
    <property type="entry name" value="DNA polymerase III subunit gamma/tau"/>
    <property type="match status" value="1"/>
</dbReference>
<evidence type="ECO:0000256" key="11">
    <source>
        <dbReference type="ARBA" id="ARBA00049244"/>
    </source>
</evidence>
<reference evidence="14 15" key="1">
    <citation type="submission" date="2019-08" db="EMBL/GenBank/DDBJ databases">
        <title>Amphibian skin-associated Pigmentiphaga: genome sequence and occurrence across geography and hosts.</title>
        <authorList>
            <person name="Bletz M.C."/>
            <person name="Bunk B."/>
            <person name="Sproeer C."/>
            <person name="Biwer P."/>
            <person name="Reiter S."/>
            <person name="Rabemananjara F.C.E."/>
            <person name="Schulz S."/>
            <person name="Overmann J."/>
            <person name="Vences M."/>
        </authorList>
    </citation>
    <scope>NUCLEOTIDE SEQUENCE [LARGE SCALE GENOMIC DNA]</scope>
    <source>
        <strain evidence="14 15">Mada1488</strain>
    </source>
</reference>
<dbReference type="KEGG" id="pacr:FXN63_06365"/>
<feature type="compositionally biased region" description="Low complexity" evidence="12">
    <location>
        <begin position="428"/>
        <end position="451"/>
    </location>
</feature>
<dbReference type="PANTHER" id="PTHR11669:SF0">
    <property type="entry name" value="PROTEIN STICHEL-LIKE 2"/>
    <property type="match status" value="1"/>
</dbReference>
<comment type="similarity">
    <text evidence="1">Belongs to the DnaX/STICHEL family.</text>
</comment>
<dbReference type="InterPro" id="IPR045085">
    <property type="entry name" value="HLD_clamp_pol_III_gamma_tau"/>
</dbReference>
<dbReference type="InterPro" id="IPR038249">
    <property type="entry name" value="PolIII_tau_V_sf"/>
</dbReference>
<dbReference type="SUPFAM" id="SSF48019">
    <property type="entry name" value="post-AAA+ oligomerization domain-like"/>
    <property type="match status" value="1"/>
</dbReference>
<feature type="domain" description="AAA+ ATPase" evidence="13">
    <location>
        <begin position="37"/>
        <end position="179"/>
    </location>
</feature>
<dbReference type="OrthoDB" id="9810148at2"/>
<keyword evidence="10" id="KW-0239">DNA-directed DNA polymerase</keyword>
<keyword evidence="4 14" id="KW-0548">Nucleotidyltransferase</keyword>
<dbReference type="Pfam" id="PF13177">
    <property type="entry name" value="DNA_pol3_delta2"/>
    <property type="match status" value="1"/>
</dbReference>
<keyword evidence="6" id="KW-0479">Metal-binding</keyword>
<evidence type="ECO:0000256" key="10">
    <source>
        <dbReference type="ARBA" id="ARBA00022932"/>
    </source>
</evidence>
<comment type="catalytic activity">
    <reaction evidence="11">
        <text>DNA(n) + a 2'-deoxyribonucleoside 5'-triphosphate = DNA(n+1) + diphosphate</text>
        <dbReference type="Rhea" id="RHEA:22508"/>
        <dbReference type="Rhea" id="RHEA-COMP:17339"/>
        <dbReference type="Rhea" id="RHEA-COMP:17340"/>
        <dbReference type="ChEBI" id="CHEBI:33019"/>
        <dbReference type="ChEBI" id="CHEBI:61560"/>
        <dbReference type="ChEBI" id="CHEBI:173112"/>
        <dbReference type="EC" id="2.7.7.7"/>
    </reaction>
</comment>
<evidence type="ECO:0000256" key="8">
    <source>
        <dbReference type="ARBA" id="ARBA00022833"/>
    </source>
</evidence>
<dbReference type="InterPro" id="IPR003593">
    <property type="entry name" value="AAA+_ATPase"/>
</dbReference>
<dbReference type="Gene3D" id="3.30.300.150">
    <property type="entry name" value="DNA polymerase III, tau subunit, domain V"/>
    <property type="match status" value="1"/>
</dbReference>
<evidence type="ECO:0000256" key="7">
    <source>
        <dbReference type="ARBA" id="ARBA00022741"/>
    </source>
</evidence>
<feature type="region of interest" description="Disordered" evidence="12">
    <location>
        <begin position="572"/>
        <end position="609"/>
    </location>
</feature>
<dbReference type="InterPro" id="IPR022754">
    <property type="entry name" value="DNA_pol_III_gamma-3"/>
</dbReference>
<protein>
    <recommendedName>
        <fullName evidence="2">DNA-directed DNA polymerase</fullName>
        <ecNumber evidence="2">2.7.7.7</ecNumber>
    </recommendedName>
</protein>
<evidence type="ECO:0000256" key="6">
    <source>
        <dbReference type="ARBA" id="ARBA00022723"/>
    </source>
</evidence>
<feature type="compositionally biased region" description="Low complexity" evidence="12">
    <location>
        <begin position="737"/>
        <end position="783"/>
    </location>
</feature>
<organism evidence="14 15">
    <name type="scientific">Pigmentiphaga aceris</name>
    <dbReference type="NCBI Taxonomy" id="1940612"/>
    <lineage>
        <taxon>Bacteria</taxon>
        <taxon>Pseudomonadati</taxon>
        <taxon>Pseudomonadota</taxon>
        <taxon>Betaproteobacteria</taxon>
        <taxon>Burkholderiales</taxon>
        <taxon>Alcaligenaceae</taxon>
        <taxon>Pigmentiphaga</taxon>
    </lineage>
</organism>
<dbReference type="InterPro" id="IPR027417">
    <property type="entry name" value="P-loop_NTPase"/>
</dbReference>
<dbReference type="AlphaFoldDB" id="A0A5C0ATR5"/>
<dbReference type="InterPro" id="IPR050238">
    <property type="entry name" value="DNA_Rep/Repair_Clamp_Loader"/>
</dbReference>